<keyword evidence="3" id="KW-0547">Nucleotide-binding</keyword>
<dbReference type="CDD" id="cd03255">
    <property type="entry name" value="ABC_MJ0796_LolCDE_FtsE"/>
    <property type="match status" value="1"/>
</dbReference>
<dbReference type="InterPro" id="IPR003593">
    <property type="entry name" value="AAA+_ATPase"/>
</dbReference>
<dbReference type="RefSeq" id="WP_263594430.1">
    <property type="nucleotide sequence ID" value="NZ_CP107020.1"/>
</dbReference>
<evidence type="ECO:0000313" key="6">
    <source>
        <dbReference type="EMBL" id="UYG17221.1"/>
    </source>
</evidence>
<evidence type="ECO:0000256" key="2">
    <source>
        <dbReference type="ARBA" id="ARBA00022448"/>
    </source>
</evidence>
<dbReference type="InterPro" id="IPR027417">
    <property type="entry name" value="P-loop_NTPase"/>
</dbReference>
<dbReference type="PROSITE" id="PS50893">
    <property type="entry name" value="ABC_TRANSPORTER_2"/>
    <property type="match status" value="1"/>
</dbReference>
<dbReference type="InterPro" id="IPR017871">
    <property type="entry name" value="ABC_transporter-like_CS"/>
</dbReference>
<keyword evidence="4 6" id="KW-0067">ATP-binding</keyword>
<dbReference type="GO" id="GO:0005524">
    <property type="term" value="F:ATP binding"/>
    <property type="evidence" value="ECO:0007669"/>
    <property type="project" value="UniProtKB-KW"/>
</dbReference>
<dbReference type="InterPro" id="IPR015854">
    <property type="entry name" value="ABC_transpr_LolD-like"/>
</dbReference>
<evidence type="ECO:0000259" key="5">
    <source>
        <dbReference type="PROSITE" id="PS50893"/>
    </source>
</evidence>
<comment type="similarity">
    <text evidence="1">Belongs to the ABC transporter superfamily.</text>
</comment>
<keyword evidence="7" id="KW-1185">Reference proteome</keyword>
<organism evidence="6 7">
    <name type="scientific">Brachybacterium huguangmaarense</name>
    <dbReference type="NCBI Taxonomy" id="1652028"/>
    <lineage>
        <taxon>Bacteria</taxon>
        <taxon>Bacillati</taxon>
        <taxon>Actinomycetota</taxon>
        <taxon>Actinomycetes</taxon>
        <taxon>Micrococcales</taxon>
        <taxon>Dermabacteraceae</taxon>
        <taxon>Brachybacterium</taxon>
    </lineage>
</organism>
<dbReference type="SUPFAM" id="SSF52540">
    <property type="entry name" value="P-loop containing nucleoside triphosphate hydrolases"/>
    <property type="match status" value="1"/>
</dbReference>
<keyword evidence="2" id="KW-0813">Transport</keyword>
<dbReference type="Proteomes" id="UP001164305">
    <property type="component" value="Chromosome"/>
</dbReference>
<evidence type="ECO:0000256" key="4">
    <source>
        <dbReference type="ARBA" id="ARBA00022840"/>
    </source>
</evidence>
<evidence type="ECO:0000256" key="1">
    <source>
        <dbReference type="ARBA" id="ARBA00005417"/>
    </source>
</evidence>
<dbReference type="Gene3D" id="3.40.50.300">
    <property type="entry name" value="P-loop containing nucleotide triphosphate hydrolases"/>
    <property type="match status" value="1"/>
</dbReference>
<evidence type="ECO:0000256" key="3">
    <source>
        <dbReference type="ARBA" id="ARBA00022741"/>
    </source>
</evidence>
<dbReference type="PROSITE" id="PS00211">
    <property type="entry name" value="ABC_TRANSPORTER_1"/>
    <property type="match status" value="1"/>
</dbReference>
<dbReference type="PANTHER" id="PTHR24220">
    <property type="entry name" value="IMPORT ATP-BINDING PROTEIN"/>
    <property type="match status" value="1"/>
</dbReference>
<gene>
    <name evidence="6" type="ORF">BRM3_01940</name>
</gene>
<reference evidence="6" key="1">
    <citation type="submission" date="2022-10" db="EMBL/GenBank/DDBJ databases">
        <title>Whole-Genome Sequencing of Brachybacterium huguangmaarense BRM-3, Isolated from Betula schmidtii.</title>
        <authorList>
            <person name="Haam D."/>
        </authorList>
    </citation>
    <scope>NUCLEOTIDE SEQUENCE</scope>
    <source>
        <strain evidence="6">BRM-3</strain>
    </source>
</reference>
<dbReference type="EMBL" id="CP107020">
    <property type="protein sequence ID" value="UYG17221.1"/>
    <property type="molecule type" value="Genomic_DNA"/>
</dbReference>
<dbReference type="SMART" id="SM00382">
    <property type="entry name" value="AAA"/>
    <property type="match status" value="1"/>
</dbReference>
<dbReference type="Pfam" id="PF00005">
    <property type="entry name" value="ABC_tran"/>
    <property type="match status" value="1"/>
</dbReference>
<dbReference type="PANTHER" id="PTHR24220:SF689">
    <property type="entry name" value="LIPOPROTEIN-RELEASING SYSTEM ATP-BINDING PROTEIN LOLD"/>
    <property type="match status" value="1"/>
</dbReference>
<dbReference type="InterPro" id="IPR003439">
    <property type="entry name" value="ABC_transporter-like_ATP-bd"/>
</dbReference>
<feature type="domain" description="ABC transporter" evidence="5">
    <location>
        <begin position="3"/>
        <end position="234"/>
    </location>
</feature>
<name>A0ABY6G3L5_9MICO</name>
<accession>A0ABY6G3L5</accession>
<sequence length="234" mass="24555">MGLHLRDVSFAFDDGDTPRIIFDDVTIDLEAGRVYAVMGPSGSGKTTLFRLASGELTPSAGTVLVNGSAPRASVARARSKGAKTSKSSETTAPPPVIARIFQEYRLVPFLTALENVQLPQEIAHTLHDEPDRAAQLLERLGLSDRAGARTDSLSGGEQQRVAIARALVGSPEVLLADEPTGALDPGAMDAIATLVGDLAHDLGILVVIATHDPLVAAHADVLLRLEERSLVSAA</sequence>
<evidence type="ECO:0000313" key="7">
    <source>
        <dbReference type="Proteomes" id="UP001164305"/>
    </source>
</evidence>
<dbReference type="InterPro" id="IPR017911">
    <property type="entry name" value="MacB-like_ATP-bd"/>
</dbReference>
<protein>
    <submittedName>
        <fullName evidence="6">ABC transporter ATP-binding protein</fullName>
    </submittedName>
</protein>
<proteinExistence type="inferred from homology"/>